<dbReference type="GO" id="GO:0006313">
    <property type="term" value="P:DNA transposition"/>
    <property type="evidence" value="ECO:0007669"/>
    <property type="project" value="UniProtKB-UniRule"/>
</dbReference>
<keyword evidence="5 11" id="KW-0132">Cell division</keyword>
<dbReference type="AlphaFoldDB" id="A0A6S6UH51"/>
<dbReference type="InterPro" id="IPR004107">
    <property type="entry name" value="Integrase_SAM-like_N"/>
</dbReference>
<keyword evidence="4 11" id="KW-0963">Cytoplasm</keyword>
<keyword evidence="10 11" id="KW-0131">Cell cycle</keyword>
<comment type="subcellular location">
    <subcellularLocation>
        <location evidence="1 11">Cytoplasm</location>
    </subcellularLocation>
</comment>
<dbReference type="PANTHER" id="PTHR30349:SF90">
    <property type="entry name" value="TYROSINE RECOMBINASE XERD"/>
    <property type="match status" value="1"/>
</dbReference>
<feature type="active site" evidence="11">
    <location>
        <position position="287"/>
    </location>
</feature>
<dbReference type="InterPro" id="IPR002104">
    <property type="entry name" value="Integrase_catalytic"/>
</dbReference>
<evidence type="ECO:0000256" key="6">
    <source>
        <dbReference type="ARBA" id="ARBA00022829"/>
    </source>
</evidence>
<dbReference type="InterPro" id="IPR023009">
    <property type="entry name" value="Tyrosine_recombinase_XerC/XerD"/>
</dbReference>
<evidence type="ECO:0000259" key="13">
    <source>
        <dbReference type="PROSITE" id="PS51900"/>
    </source>
</evidence>
<dbReference type="GO" id="GO:0005737">
    <property type="term" value="C:cytoplasm"/>
    <property type="evidence" value="ECO:0007669"/>
    <property type="project" value="UniProtKB-SubCell"/>
</dbReference>
<protein>
    <recommendedName>
        <fullName evidence="3 11">Tyrosine recombinase XerD</fullName>
    </recommendedName>
</protein>
<dbReference type="InterPro" id="IPR011932">
    <property type="entry name" value="Recomb_XerD"/>
</dbReference>
<feature type="active site" description="O-(3'-phospho-DNA)-tyrosine intermediate" evidence="11">
    <location>
        <position position="296"/>
    </location>
</feature>
<dbReference type="InterPro" id="IPR010998">
    <property type="entry name" value="Integrase_recombinase_N"/>
</dbReference>
<dbReference type="InterPro" id="IPR011010">
    <property type="entry name" value="DNA_brk_join_enz"/>
</dbReference>
<comment type="subunit">
    <text evidence="11">Forms a cyclic heterotetrameric complex composed of two molecules of XerC and two molecules of XerD.</text>
</comment>
<comment type="function">
    <text evidence="11">Site-specific tyrosine recombinase, which acts by catalyzing the cutting and rejoining of the recombining DNA molecules. The XerC-XerD complex is essential to convert dimers of the bacterial chromosome into monomers to permit their segregation at cell division. It also contributes to the segregational stability of plasmids.</text>
</comment>
<comment type="similarity">
    <text evidence="2 11">Belongs to the 'phage' integrase family. XerD subfamily.</text>
</comment>
<dbReference type="GO" id="GO:0003677">
    <property type="term" value="F:DNA binding"/>
    <property type="evidence" value="ECO:0007669"/>
    <property type="project" value="UniProtKB-UniRule"/>
</dbReference>
<feature type="domain" description="Core-binding (CB)" evidence="13">
    <location>
        <begin position="19"/>
        <end position="104"/>
    </location>
</feature>
<evidence type="ECO:0000256" key="8">
    <source>
        <dbReference type="ARBA" id="ARBA00023125"/>
    </source>
</evidence>
<evidence type="ECO:0000256" key="7">
    <source>
        <dbReference type="ARBA" id="ARBA00022908"/>
    </source>
</evidence>
<reference evidence="14" key="1">
    <citation type="submission" date="2020-01" db="EMBL/GenBank/DDBJ databases">
        <authorList>
            <person name="Meier V. D."/>
            <person name="Meier V D."/>
        </authorList>
    </citation>
    <scope>NUCLEOTIDE SEQUENCE</scope>
    <source>
        <strain evidence="14">HLG_WM_MAG_09</strain>
    </source>
</reference>
<feature type="active site" evidence="11">
    <location>
        <position position="261"/>
    </location>
</feature>
<dbReference type="HAMAP" id="MF_01807">
    <property type="entry name" value="Recomb_XerD"/>
    <property type="match status" value="1"/>
</dbReference>
<dbReference type="NCBIfam" id="NF001399">
    <property type="entry name" value="PRK00283.1"/>
    <property type="match status" value="1"/>
</dbReference>
<evidence type="ECO:0000256" key="1">
    <source>
        <dbReference type="ARBA" id="ARBA00004496"/>
    </source>
</evidence>
<dbReference type="PANTHER" id="PTHR30349">
    <property type="entry name" value="PHAGE INTEGRASE-RELATED"/>
    <property type="match status" value="1"/>
</dbReference>
<dbReference type="NCBIfam" id="TIGR02225">
    <property type="entry name" value="recomb_XerD"/>
    <property type="match status" value="1"/>
</dbReference>
<keyword evidence="8 11" id="KW-0238">DNA-binding</keyword>
<feature type="active site" evidence="11">
    <location>
        <position position="165"/>
    </location>
</feature>
<evidence type="ECO:0000256" key="3">
    <source>
        <dbReference type="ARBA" id="ARBA00015810"/>
    </source>
</evidence>
<dbReference type="Pfam" id="PF02899">
    <property type="entry name" value="Phage_int_SAM_1"/>
    <property type="match status" value="1"/>
</dbReference>
<dbReference type="SUPFAM" id="SSF56349">
    <property type="entry name" value="DNA breaking-rejoining enzymes"/>
    <property type="match status" value="1"/>
</dbReference>
<dbReference type="InterPro" id="IPR044068">
    <property type="entry name" value="CB"/>
</dbReference>
<feature type="active site" evidence="11">
    <location>
        <position position="264"/>
    </location>
</feature>
<keyword evidence="9 11" id="KW-0233">DNA recombination</keyword>
<dbReference type="HAMAP" id="MF_01808">
    <property type="entry name" value="Recomb_XerC_XerD"/>
    <property type="match status" value="1"/>
</dbReference>
<proteinExistence type="inferred from homology"/>
<dbReference type="CDD" id="cd00798">
    <property type="entry name" value="INT_XerDC_C"/>
    <property type="match status" value="1"/>
</dbReference>
<dbReference type="Pfam" id="PF00589">
    <property type="entry name" value="Phage_integrase"/>
    <property type="match status" value="1"/>
</dbReference>
<evidence type="ECO:0000256" key="5">
    <source>
        <dbReference type="ARBA" id="ARBA00022618"/>
    </source>
</evidence>
<dbReference type="PROSITE" id="PS51898">
    <property type="entry name" value="TYR_RECOMBINASE"/>
    <property type="match status" value="1"/>
</dbReference>
<evidence type="ECO:0000256" key="4">
    <source>
        <dbReference type="ARBA" id="ARBA00022490"/>
    </source>
</evidence>
<dbReference type="SUPFAM" id="SSF47823">
    <property type="entry name" value="lambda integrase-like, N-terminal domain"/>
    <property type="match status" value="1"/>
</dbReference>
<name>A0A6S6UH51_9GAMM</name>
<sequence length="315" mass="35602">MNMKKKSPTSKKTYERPVCKQQAVIDLFLDSIWAERGLSQNTLESYGRDLCTLCAWLNQQDTSLEKASRADLLSYFSERYQSGTSVATNTRLLSSMRRFYRYLVRESMLETDPTSQIDSPAQGRTLPIALSEQDVEALLAMPDTDSVLGLRDRAMLELLYATGLRVSELTAITMSRVSLQHGIVRVFGKGNKERLVPMGEEALDWLNQYLNTARPELMAGKGVCEQVFVTNRGSGMTRQAFWYLIKRHTLNAGIIKPVSPHTLRHAFATHLLNHGADLRVVQMLLGHSDLSTTQIYTHVAKARLQEVHQQHHPRG</sequence>
<accession>A0A6S6UH51</accession>
<feature type="active site" evidence="11">
    <location>
        <position position="189"/>
    </location>
</feature>
<keyword evidence="6 11" id="KW-0159">Chromosome partition</keyword>
<dbReference type="Gene3D" id="1.10.150.130">
    <property type="match status" value="1"/>
</dbReference>
<keyword evidence="7 11" id="KW-0229">DNA integration</keyword>
<dbReference type="EMBL" id="CACVAT010000470">
    <property type="protein sequence ID" value="CAA6828527.1"/>
    <property type="molecule type" value="Genomic_DNA"/>
</dbReference>
<dbReference type="PROSITE" id="PS51900">
    <property type="entry name" value="CB"/>
    <property type="match status" value="1"/>
</dbReference>
<feature type="domain" description="Tyr recombinase" evidence="12">
    <location>
        <begin position="125"/>
        <end position="309"/>
    </location>
</feature>
<dbReference type="GO" id="GO:0007059">
    <property type="term" value="P:chromosome segregation"/>
    <property type="evidence" value="ECO:0007669"/>
    <property type="project" value="UniProtKB-UniRule"/>
</dbReference>
<evidence type="ECO:0000256" key="11">
    <source>
        <dbReference type="HAMAP-Rule" id="MF_01807"/>
    </source>
</evidence>
<organism evidence="14">
    <name type="scientific">uncultured Thiotrichaceae bacterium</name>
    <dbReference type="NCBI Taxonomy" id="298394"/>
    <lineage>
        <taxon>Bacteria</taxon>
        <taxon>Pseudomonadati</taxon>
        <taxon>Pseudomonadota</taxon>
        <taxon>Gammaproteobacteria</taxon>
        <taxon>Thiotrichales</taxon>
        <taxon>Thiotrichaceae</taxon>
        <taxon>environmental samples</taxon>
    </lineage>
</organism>
<evidence type="ECO:0000259" key="12">
    <source>
        <dbReference type="PROSITE" id="PS51898"/>
    </source>
</evidence>
<dbReference type="Gene3D" id="1.10.443.10">
    <property type="entry name" value="Intergrase catalytic core"/>
    <property type="match status" value="1"/>
</dbReference>
<dbReference type="GO" id="GO:0009037">
    <property type="term" value="F:tyrosine-based site-specific recombinase activity"/>
    <property type="evidence" value="ECO:0007669"/>
    <property type="project" value="UniProtKB-UniRule"/>
</dbReference>
<dbReference type="InterPro" id="IPR013762">
    <property type="entry name" value="Integrase-like_cat_sf"/>
</dbReference>
<dbReference type="GO" id="GO:0051301">
    <property type="term" value="P:cell division"/>
    <property type="evidence" value="ECO:0007669"/>
    <property type="project" value="UniProtKB-KW"/>
</dbReference>
<dbReference type="InterPro" id="IPR050090">
    <property type="entry name" value="Tyrosine_recombinase_XerCD"/>
</dbReference>
<evidence type="ECO:0000256" key="2">
    <source>
        <dbReference type="ARBA" id="ARBA00010450"/>
    </source>
</evidence>
<evidence type="ECO:0000256" key="9">
    <source>
        <dbReference type="ARBA" id="ARBA00023172"/>
    </source>
</evidence>
<evidence type="ECO:0000313" key="14">
    <source>
        <dbReference type="EMBL" id="CAA6828527.1"/>
    </source>
</evidence>
<evidence type="ECO:0000256" key="10">
    <source>
        <dbReference type="ARBA" id="ARBA00023306"/>
    </source>
</evidence>
<gene>
    <name evidence="11" type="primary">xerD</name>
    <name evidence="14" type="ORF">HELGO_WM20551</name>
</gene>